<dbReference type="GeneID" id="64629117"/>
<comment type="caution">
    <text evidence="1">The sequence shown here is derived from an EMBL/GenBank/DDBJ whole genome shotgun (WGS) entry which is preliminary data.</text>
</comment>
<dbReference type="AlphaFoldDB" id="A0A9P7EH18"/>
<dbReference type="EMBL" id="JABBWG010000008">
    <property type="protein sequence ID" value="KAG1820469.1"/>
    <property type="molecule type" value="Genomic_DNA"/>
</dbReference>
<dbReference type="OrthoDB" id="10249433at2759"/>
<sequence>MITVPSASQWGSPTAGRRAFLIHDLNSSSRTFHRVALALAAKRESSLKLLHSLSANLLSSWTCS</sequence>
<organism evidence="1 2">
    <name type="scientific">Suillus subaureus</name>
    <dbReference type="NCBI Taxonomy" id="48587"/>
    <lineage>
        <taxon>Eukaryota</taxon>
        <taxon>Fungi</taxon>
        <taxon>Dikarya</taxon>
        <taxon>Basidiomycota</taxon>
        <taxon>Agaricomycotina</taxon>
        <taxon>Agaricomycetes</taxon>
        <taxon>Agaricomycetidae</taxon>
        <taxon>Boletales</taxon>
        <taxon>Suillineae</taxon>
        <taxon>Suillaceae</taxon>
        <taxon>Suillus</taxon>
    </lineage>
</organism>
<protein>
    <submittedName>
        <fullName evidence="1">Uncharacterized protein</fullName>
    </submittedName>
</protein>
<keyword evidence="2" id="KW-1185">Reference proteome</keyword>
<gene>
    <name evidence="1" type="ORF">BJ212DRAFT_1340304</name>
</gene>
<dbReference type="Proteomes" id="UP000807769">
    <property type="component" value="Unassembled WGS sequence"/>
</dbReference>
<evidence type="ECO:0000313" key="2">
    <source>
        <dbReference type="Proteomes" id="UP000807769"/>
    </source>
</evidence>
<accession>A0A9P7EH18</accession>
<name>A0A9P7EH18_9AGAM</name>
<proteinExistence type="predicted"/>
<reference evidence="1" key="1">
    <citation type="journal article" date="2020" name="New Phytol.">
        <title>Comparative genomics reveals dynamic genome evolution in host specialist ectomycorrhizal fungi.</title>
        <authorList>
            <person name="Lofgren L.A."/>
            <person name="Nguyen N.H."/>
            <person name="Vilgalys R."/>
            <person name="Ruytinx J."/>
            <person name="Liao H.L."/>
            <person name="Branco S."/>
            <person name="Kuo A."/>
            <person name="LaButti K."/>
            <person name="Lipzen A."/>
            <person name="Andreopoulos W."/>
            <person name="Pangilinan J."/>
            <person name="Riley R."/>
            <person name="Hundley H."/>
            <person name="Na H."/>
            <person name="Barry K."/>
            <person name="Grigoriev I.V."/>
            <person name="Stajich J.E."/>
            <person name="Kennedy P.G."/>
        </authorList>
    </citation>
    <scope>NUCLEOTIDE SEQUENCE</scope>
    <source>
        <strain evidence="1">MN1</strain>
    </source>
</reference>
<dbReference type="RefSeq" id="XP_041195740.1">
    <property type="nucleotide sequence ID" value="XM_041335100.1"/>
</dbReference>
<evidence type="ECO:0000313" key="1">
    <source>
        <dbReference type="EMBL" id="KAG1820469.1"/>
    </source>
</evidence>